<gene>
    <name evidence="1" type="ORF">L3Q82_002995</name>
</gene>
<proteinExistence type="predicted"/>
<keyword evidence="2" id="KW-1185">Reference proteome</keyword>
<dbReference type="Proteomes" id="UP000831701">
    <property type="component" value="Chromosome 18"/>
</dbReference>
<comment type="caution">
    <text evidence="1">The sequence shown here is derived from an EMBL/GenBank/DDBJ whole genome shotgun (WGS) entry which is preliminary data.</text>
</comment>
<sequence>MPSTPAKERKEKEEKEKMEEKEKVPVVAHGRGGGCGGSSERNLGMHVVLDATEGLRGRNVTCNNFFTSSELAARLLKRDMTMVGTVRKNKPELPPTLLASKDRQVFSSKFAFTPTTTVVSS</sequence>
<evidence type="ECO:0000313" key="2">
    <source>
        <dbReference type="Proteomes" id="UP000831701"/>
    </source>
</evidence>
<evidence type="ECO:0000313" key="1">
    <source>
        <dbReference type="EMBL" id="KAI3357968.1"/>
    </source>
</evidence>
<dbReference type="EMBL" id="CM041548">
    <property type="protein sequence ID" value="KAI3357968.1"/>
    <property type="molecule type" value="Genomic_DNA"/>
</dbReference>
<organism evidence="1 2">
    <name type="scientific">Scortum barcoo</name>
    <name type="common">barcoo grunter</name>
    <dbReference type="NCBI Taxonomy" id="214431"/>
    <lineage>
        <taxon>Eukaryota</taxon>
        <taxon>Metazoa</taxon>
        <taxon>Chordata</taxon>
        <taxon>Craniata</taxon>
        <taxon>Vertebrata</taxon>
        <taxon>Euteleostomi</taxon>
        <taxon>Actinopterygii</taxon>
        <taxon>Neopterygii</taxon>
        <taxon>Teleostei</taxon>
        <taxon>Neoteleostei</taxon>
        <taxon>Acanthomorphata</taxon>
        <taxon>Eupercaria</taxon>
        <taxon>Centrarchiformes</taxon>
        <taxon>Terapontoidei</taxon>
        <taxon>Terapontidae</taxon>
        <taxon>Scortum</taxon>
    </lineage>
</organism>
<reference evidence="1" key="1">
    <citation type="submission" date="2022-04" db="EMBL/GenBank/DDBJ databases">
        <title>Jade perch genome.</title>
        <authorList>
            <person name="Chao B."/>
        </authorList>
    </citation>
    <scope>NUCLEOTIDE SEQUENCE</scope>
    <source>
        <strain evidence="1">CB-2022</strain>
    </source>
</reference>
<protein>
    <submittedName>
        <fullName evidence="1">Uncharacterized protein</fullName>
    </submittedName>
</protein>
<accession>A0ACB8VTW5</accession>
<name>A0ACB8VTW5_9TELE</name>